<evidence type="ECO:0000313" key="13">
    <source>
        <dbReference type="Proteomes" id="UP000533017"/>
    </source>
</evidence>
<organism evidence="11 12">
    <name type="scientific">Actinopolymorpha cephalotaxi</name>
    <dbReference type="NCBI Taxonomy" id="504797"/>
    <lineage>
        <taxon>Bacteria</taxon>
        <taxon>Bacillati</taxon>
        <taxon>Actinomycetota</taxon>
        <taxon>Actinomycetes</taxon>
        <taxon>Propionibacteriales</taxon>
        <taxon>Actinopolymorphaceae</taxon>
        <taxon>Actinopolymorpha</taxon>
    </lineage>
</organism>
<feature type="domain" description="Protein kinase" evidence="8">
    <location>
        <begin position="508"/>
        <end position="765"/>
    </location>
</feature>
<dbReference type="STRING" id="504797.SAMN05421678_11810"/>
<dbReference type="PANTHER" id="PTHR43289">
    <property type="entry name" value="MITOGEN-ACTIVATED PROTEIN KINASE KINASE KINASE 20-RELATED"/>
    <property type="match status" value="1"/>
</dbReference>
<protein>
    <recommendedName>
        <fullName evidence="1">non-specific serine/threonine protein kinase</fullName>
        <ecNumber evidence="1">2.7.11.1</ecNumber>
    </recommendedName>
</protein>
<name>A0A1I3A369_9ACTN</name>
<evidence type="ECO:0000256" key="4">
    <source>
        <dbReference type="ARBA" id="ARBA00022741"/>
    </source>
</evidence>
<dbReference type="InterPro" id="IPR000719">
    <property type="entry name" value="Prot_kinase_dom"/>
</dbReference>
<dbReference type="Proteomes" id="UP000533017">
    <property type="component" value="Unassembled WGS sequence"/>
</dbReference>
<dbReference type="EMBL" id="JACBZA010000001">
    <property type="protein sequence ID" value="NYH85378.1"/>
    <property type="molecule type" value="Genomic_DNA"/>
</dbReference>
<dbReference type="InterPro" id="IPR011009">
    <property type="entry name" value="Kinase-like_dom_sf"/>
</dbReference>
<evidence type="ECO:0000256" key="7">
    <source>
        <dbReference type="PROSITE-ProRule" id="PRU10141"/>
    </source>
</evidence>
<dbReference type="InterPro" id="IPR011528">
    <property type="entry name" value="NERD"/>
</dbReference>
<sequence>MDVGRWVQCTPSEFSWERAALAYLRTLLPEKEPYRAWANAEFIGTDGSVNEIDLLLVTPRRVIVLEVKSWAGILVGDAGTWQQTHRAPVDNPVIGATRKARKLKSLLATQPAMRAALGVKRMPWVEGAVFLSDASLDVRLKSEGLAHVFGRQDHDGLPSVLAHITEPGDDVDATMSAAIAKAVDQAGIRQSQRGRKLGTLRLDMPAMHEGPGWQDFLARHERFQDDPPRRARIYLAGEAEAGDRRAQLVRAAEREYRALRGIDYSGIASPIDFVEHDLGPALIFPHDPSLVRLDHFLQQEDARLDLDARLSLLRALAETISYAHRRTLAHRGLSPQCVWVRRDGDSFHLQVTDWQTATRGSESTTGSSVSSTQTFAELAEEGATAYFAPEWAWGSQNGVTLDVFGVGAIAYLLFAGNPPASSFGALARRLLSQGCLSLSAQVDNVGDRLDTLVAKATTADVAKRTQDMAAFLLDLDTLREQLAAEAAEQVVAVDPLTAEAGAELEDGFRVVRRLGRGSTALALLVERDDKEAVLKVSLAPEKDARIRSEAAALALLGEHPGIVQLLDPDPVQVGGRLAILLTYAGRGTLTRELRERGRLQPEWLHDWGTDLLTSVHHLERTGVAHRDIKPDNLGIGEVGGKGKKRRLVLFDFSLSREPLEAVEAGTPPYLDPFLGRGDRRRWDTAAERYAAAVTLYEMATARRPTYGAGGGHPGYGDADVTIDPELFDRSYAVGLADFFRRALHREARKRFDTAEEMQRAWDAVFAKPSTVVPDQPAAQRVSRETPIGAVGLSPQVLAVLERLNATDVGAALDLPPAQLTWLPGIGTKTRERLHKELSDLADQVAASTQERPTEPTLLDKVADALVPDSADRAVAEALLGLGEAGGTAWASTRDASKVLGRDQRTMRQAVQRLEDHWVGLDGMRVLRDVVVEVVESVGGVASAAHCAARLLDRLGSTVEEPLRSRLAEALVRVAIDAELADEHLDGDPRLVYSRQTHGILVAAGPLEVGEGPSTAERLEWASGLGEAADTMAAADPLPVPARVVETLREVPAPDSTDPSLLAPDRLVEVAALAAEIAAVTPRLEIYPRGLDAGRAVRLAAGALYGVSELSPGEVAERVMSRFPYAAPLPGRPELDTLLESAGVPLVWNADQSKYLARKPEGAGLTSAFLTTGRSTPQRGTTGGTLSKADWRRVENAVVAADDRLARSLDDGGWVVLSVRPSRLARAEACLSHQQVNTVDVEREFLAGLRAYCKERRVKWDVVLAADAADRSSRDWSRLSSVVQGGALTRVREAIREAGPCVLLTHAGVLARYDPSLRILDELRDEVFRATADSPVRTVWLVVPGPDDSPPKLDGVAVPVFGSQWMPLPEEWISKHESVLREGGAA</sequence>
<dbReference type="PROSITE" id="PS50011">
    <property type="entry name" value="PROTEIN_KINASE_DOM"/>
    <property type="match status" value="2"/>
</dbReference>
<evidence type="ECO:0000256" key="3">
    <source>
        <dbReference type="ARBA" id="ARBA00022679"/>
    </source>
</evidence>
<dbReference type="Proteomes" id="UP000199052">
    <property type="component" value="Unassembled WGS sequence"/>
</dbReference>
<dbReference type="EC" id="2.7.11.1" evidence="1"/>
<evidence type="ECO:0000259" key="8">
    <source>
        <dbReference type="PROSITE" id="PS50011"/>
    </source>
</evidence>
<evidence type="ECO:0000256" key="6">
    <source>
        <dbReference type="ARBA" id="ARBA00022840"/>
    </source>
</evidence>
<evidence type="ECO:0000313" key="10">
    <source>
        <dbReference type="EMBL" id="NYH85378.1"/>
    </source>
</evidence>
<keyword evidence="5 11" id="KW-0418">Kinase</keyword>
<dbReference type="Pfam" id="PF08378">
    <property type="entry name" value="NERD"/>
    <property type="match status" value="1"/>
</dbReference>
<evidence type="ECO:0000256" key="2">
    <source>
        <dbReference type="ARBA" id="ARBA00022527"/>
    </source>
</evidence>
<gene>
    <name evidence="10" type="ORF">FHR37_004229</name>
    <name evidence="11" type="ORF">SAMN05421678_11810</name>
</gene>
<feature type="domain" description="NERD" evidence="9">
    <location>
        <begin position="12"/>
        <end position="126"/>
    </location>
</feature>
<keyword evidence="2 11" id="KW-0723">Serine/threonine-protein kinase</keyword>
<dbReference type="SUPFAM" id="SSF56112">
    <property type="entry name" value="Protein kinase-like (PK-like)"/>
    <property type="match status" value="2"/>
</dbReference>
<proteinExistence type="predicted"/>
<dbReference type="InterPro" id="IPR017441">
    <property type="entry name" value="Protein_kinase_ATP_BS"/>
</dbReference>
<feature type="domain" description="Protein kinase" evidence="8">
    <location>
        <begin position="201"/>
        <end position="478"/>
    </location>
</feature>
<evidence type="ECO:0000313" key="11">
    <source>
        <dbReference type="EMBL" id="SFH44345.1"/>
    </source>
</evidence>
<evidence type="ECO:0000256" key="1">
    <source>
        <dbReference type="ARBA" id="ARBA00012513"/>
    </source>
</evidence>
<feature type="binding site" evidence="7">
    <location>
        <position position="535"/>
    </location>
    <ligand>
        <name>ATP</name>
        <dbReference type="ChEBI" id="CHEBI:30616"/>
    </ligand>
</feature>
<dbReference type="RefSeq" id="WP_092888154.1">
    <property type="nucleotide sequence ID" value="NZ_FOOI01000018.1"/>
</dbReference>
<reference evidence="10 13" key="2">
    <citation type="submission" date="2020-07" db="EMBL/GenBank/DDBJ databases">
        <title>Sequencing the genomes of 1000 actinobacteria strains.</title>
        <authorList>
            <person name="Klenk H.-P."/>
        </authorList>
    </citation>
    <scope>NUCLEOTIDE SEQUENCE [LARGE SCALE GENOMIC DNA]</scope>
    <source>
        <strain evidence="10 13">DSM 45117</strain>
    </source>
</reference>
<keyword evidence="4 7" id="KW-0547">Nucleotide-binding</keyword>
<evidence type="ECO:0000313" key="12">
    <source>
        <dbReference type="Proteomes" id="UP000199052"/>
    </source>
</evidence>
<dbReference type="GO" id="GO:0005524">
    <property type="term" value="F:ATP binding"/>
    <property type="evidence" value="ECO:0007669"/>
    <property type="project" value="UniProtKB-UniRule"/>
</dbReference>
<dbReference type="SMART" id="SM00220">
    <property type="entry name" value="S_TKc"/>
    <property type="match status" value="1"/>
</dbReference>
<keyword evidence="3" id="KW-0808">Transferase</keyword>
<dbReference type="InterPro" id="IPR049832">
    <property type="entry name" value="BREX_PglW"/>
</dbReference>
<dbReference type="PROSITE" id="PS00107">
    <property type="entry name" value="PROTEIN_KINASE_ATP"/>
    <property type="match status" value="1"/>
</dbReference>
<accession>A0A1I3A369</accession>
<dbReference type="Pfam" id="PF00069">
    <property type="entry name" value="Pkinase"/>
    <property type="match status" value="2"/>
</dbReference>
<dbReference type="Gene3D" id="1.10.510.10">
    <property type="entry name" value="Transferase(Phosphotransferase) domain 1"/>
    <property type="match status" value="2"/>
</dbReference>
<dbReference type="NCBIfam" id="NF033442">
    <property type="entry name" value="BREX_PglW"/>
    <property type="match status" value="1"/>
</dbReference>
<dbReference type="PANTHER" id="PTHR43289:SF6">
    <property type="entry name" value="SERINE_THREONINE-PROTEIN KINASE NEKL-3"/>
    <property type="match status" value="1"/>
</dbReference>
<reference evidence="11 12" key="1">
    <citation type="submission" date="2016-10" db="EMBL/GenBank/DDBJ databases">
        <authorList>
            <person name="de Groot N.N."/>
        </authorList>
    </citation>
    <scope>NUCLEOTIDE SEQUENCE [LARGE SCALE GENOMIC DNA]</scope>
    <source>
        <strain evidence="11 12">CPCC 202808</strain>
    </source>
</reference>
<keyword evidence="13" id="KW-1185">Reference proteome</keyword>
<dbReference type="PROSITE" id="PS50965">
    <property type="entry name" value="NERD"/>
    <property type="match status" value="1"/>
</dbReference>
<dbReference type="EMBL" id="FOOI01000018">
    <property type="protein sequence ID" value="SFH44345.1"/>
    <property type="molecule type" value="Genomic_DNA"/>
</dbReference>
<dbReference type="OrthoDB" id="9762169at2"/>
<keyword evidence="6 7" id="KW-0067">ATP-binding</keyword>
<evidence type="ECO:0000259" key="9">
    <source>
        <dbReference type="PROSITE" id="PS50965"/>
    </source>
</evidence>
<evidence type="ECO:0000256" key="5">
    <source>
        <dbReference type="ARBA" id="ARBA00022777"/>
    </source>
</evidence>
<dbReference type="GO" id="GO:0004674">
    <property type="term" value="F:protein serine/threonine kinase activity"/>
    <property type="evidence" value="ECO:0007669"/>
    <property type="project" value="UniProtKB-KW"/>
</dbReference>